<protein>
    <submittedName>
        <fullName evidence="1">Uncharacterized protein</fullName>
    </submittedName>
</protein>
<sequence>MSRAILRWPDGGDWGHVAVPGETGLPRFAGFVRMADPLVLELLTVSTASRVDNDFWEVHFAAEANELLAV</sequence>
<organism evidence="1 2">
    <name type="scientific">Saccharopolyspora rosea</name>
    <dbReference type="NCBI Taxonomy" id="524884"/>
    <lineage>
        <taxon>Bacteria</taxon>
        <taxon>Bacillati</taxon>
        <taxon>Actinomycetota</taxon>
        <taxon>Actinomycetes</taxon>
        <taxon>Pseudonocardiales</taxon>
        <taxon>Pseudonocardiaceae</taxon>
        <taxon>Saccharopolyspora</taxon>
    </lineage>
</organism>
<comment type="caution">
    <text evidence="1">The sequence shown here is derived from an EMBL/GenBank/DDBJ whole genome shotgun (WGS) entry which is preliminary data.</text>
</comment>
<keyword evidence="2" id="KW-1185">Reference proteome</keyword>
<evidence type="ECO:0000313" key="2">
    <source>
        <dbReference type="Proteomes" id="UP001597018"/>
    </source>
</evidence>
<dbReference type="RefSeq" id="WP_263250358.1">
    <property type="nucleotide sequence ID" value="NZ_BAABLT010000040.1"/>
</dbReference>
<reference evidence="2" key="1">
    <citation type="journal article" date="2019" name="Int. J. Syst. Evol. Microbiol.">
        <title>The Global Catalogue of Microorganisms (GCM) 10K type strain sequencing project: providing services to taxonomists for standard genome sequencing and annotation.</title>
        <authorList>
            <consortium name="The Broad Institute Genomics Platform"/>
            <consortium name="The Broad Institute Genome Sequencing Center for Infectious Disease"/>
            <person name="Wu L."/>
            <person name="Ma J."/>
        </authorList>
    </citation>
    <scope>NUCLEOTIDE SEQUENCE [LARGE SCALE GENOMIC DNA]</scope>
    <source>
        <strain evidence="2">CCUG 56401</strain>
    </source>
</reference>
<proteinExistence type="predicted"/>
<dbReference type="EMBL" id="JBHTIW010000015">
    <property type="protein sequence ID" value="MFD0921829.1"/>
    <property type="molecule type" value="Genomic_DNA"/>
</dbReference>
<name>A0ABW3FVH4_9PSEU</name>
<evidence type="ECO:0000313" key="1">
    <source>
        <dbReference type="EMBL" id="MFD0921829.1"/>
    </source>
</evidence>
<dbReference type="Proteomes" id="UP001597018">
    <property type="component" value="Unassembled WGS sequence"/>
</dbReference>
<gene>
    <name evidence="1" type="ORF">ACFQ16_18965</name>
</gene>
<accession>A0ABW3FVH4</accession>